<protein>
    <recommendedName>
        <fullName evidence="1">Reverse transcriptase Ty1/copia-type domain-containing protein</fullName>
    </recommendedName>
</protein>
<reference evidence="2 3" key="1">
    <citation type="submission" date="2024-04" db="EMBL/GenBank/DDBJ databases">
        <authorList>
            <person name="Fracassetti M."/>
        </authorList>
    </citation>
    <scope>NUCLEOTIDE SEQUENCE [LARGE SCALE GENOMIC DNA]</scope>
</reference>
<dbReference type="AlphaFoldDB" id="A0AAV2GL15"/>
<dbReference type="CDD" id="cd09272">
    <property type="entry name" value="RNase_HI_RT_Ty1"/>
    <property type="match status" value="1"/>
</dbReference>
<evidence type="ECO:0000313" key="3">
    <source>
        <dbReference type="Proteomes" id="UP001497516"/>
    </source>
</evidence>
<keyword evidence="3" id="KW-1185">Reference proteome</keyword>
<dbReference type="InterPro" id="IPR043502">
    <property type="entry name" value="DNA/RNA_pol_sf"/>
</dbReference>
<name>A0AAV2GL15_9ROSI</name>
<dbReference type="PANTHER" id="PTHR11439">
    <property type="entry name" value="GAG-POL-RELATED RETROTRANSPOSON"/>
    <property type="match status" value="1"/>
</dbReference>
<dbReference type="Pfam" id="PF07727">
    <property type="entry name" value="RVT_2"/>
    <property type="match status" value="1"/>
</dbReference>
<feature type="domain" description="Reverse transcriptase Ty1/copia-type" evidence="1">
    <location>
        <begin position="1"/>
        <end position="46"/>
    </location>
</feature>
<dbReference type="PANTHER" id="PTHR11439:SF498">
    <property type="entry name" value="DNAK FAMILY PROTEIN"/>
    <property type="match status" value="1"/>
</dbReference>
<dbReference type="EMBL" id="OZ034822">
    <property type="protein sequence ID" value="CAL1410065.1"/>
    <property type="molecule type" value="Genomic_DNA"/>
</dbReference>
<dbReference type="Proteomes" id="UP001497516">
    <property type="component" value="Chromosome 9"/>
</dbReference>
<organism evidence="2 3">
    <name type="scientific">Linum trigynum</name>
    <dbReference type="NCBI Taxonomy" id="586398"/>
    <lineage>
        <taxon>Eukaryota</taxon>
        <taxon>Viridiplantae</taxon>
        <taxon>Streptophyta</taxon>
        <taxon>Embryophyta</taxon>
        <taxon>Tracheophyta</taxon>
        <taxon>Spermatophyta</taxon>
        <taxon>Magnoliopsida</taxon>
        <taxon>eudicotyledons</taxon>
        <taxon>Gunneridae</taxon>
        <taxon>Pentapetalae</taxon>
        <taxon>rosids</taxon>
        <taxon>fabids</taxon>
        <taxon>Malpighiales</taxon>
        <taxon>Linaceae</taxon>
        <taxon>Linum</taxon>
    </lineage>
</organism>
<accession>A0AAV2GL15</accession>
<sequence>MGDLKFFLGIEVARNASGIHISQRKYTLEIIEEARLLDSNTVSTPMDYKLHLSNESLAPYEDPEFYRTLVGKFIYPTTTRPDISYATQQLSQYMAYPSVLHFKAVQGIIRYLKSSPASRLFFPSKGSFHLKAFSDSNWAACVDASRSISGYAIYLGDALFSWKCKKQKTVSRSSCEAEYQALAFTSCGIQWLLYLLRDFQVPHQQRATLFCDNQSAIYIAQNPTFHERTKYIELDCHLVREKLLNRTIKILHVSSSHQLAYLFTKPLSPAAFRFLLSKLGVRNLCLPTCCRGGGGVTARGFKSPFDFNVTIDPTPAN</sequence>
<evidence type="ECO:0000313" key="2">
    <source>
        <dbReference type="EMBL" id="CAL1410065.1"/>
    </source>
</evidence>
<dbReference type="SUPFAM" id="SSF56672">
    <property type="entry name" value="DNA/RNA polymerases"/>
    <property type="match status" value="1"/>
</dbReference>
<gene>
    <name evidence="2" type="ORF">LTRI10_LOCUS49512</name>
</gene>
<dbReference type="InterPro" id="IPR013103">
    <property type="entry name" value="RVT_2"/>
</dbReference>
<evidence type="ECO:0000259" key="1">
    <source>
        <dbReference type="Pfam" id="PF07727"/>
    </source>
</evidence>
<proteinExistence type="predicted"/>